<accession>A0A7J6QR54</accession>
<comment type="caution">
    <text evidence="1">The sequence shown here is derived from an EMBL/GenBank/DDBJ whole genome shotgun (WGS) entry which is preliminary data.</text>
</comment>
<reference evidence="1 2" key="1">
    <citation type="submission" date="2020-04" db="EMBL/GenBank/DDBJ databases">
        <title>Perkinsus olseni comparative genomics.</title>
        <authorList>
            <person name="Bogema D.R."/>
        </authorList>
    </citation>
    <scope>NUCLEOTIDE SEQUENCE [LARGE SCALE GENOMIC DNA]</scope>
    <source>
        <strain evidence="1 2">ATCC PRA-207</strain>
    </source>
</reference>
<evidence type="ECO:0000313" key="2">
    <source>
        <dbReference type="Proteomes" id="UP000553632"/>
    </source>
</evidence>
<keyword evidence="2" id="KW-1185">Reference proteome</keyword>
<sequence length="106" mass="12363">MYVLTDSRTHAYHTGACEAFKRDTRLPLQYMNFNCSHRSYSQDLVRTRGNFAYDQGDEIFFYYLGLPDQAELPPHEASTDFDDPVKIEPLRDITADLFNNGTLEFR</sequence>
<evidence type="ECO:0000313" key="1">
    <source>
        <dbReference type="EMBL" id="KAF4710621.1"/>
    </source>
</evidence>
<dbReference type="EMBL" id="JABANO010031208">
    <property type="protein sequence ID" value="KAF4710621.1"/>
    <property type="molecule type" value="Genomic_DNA"/>
</dbReference>
<name>A0A7J6QR54_PEROL</name>
<protein>
    <submittedName>
        <fullName evidence="1">Uncharacterized protein</fullName>
    </submittedName>
</protein>
<proteinExistence type="predicted"/>
<dbReference type="Proteomes" id="UP000553632">
    <property type="component" value="Unassembled WGS sequence"/>
</dbReference>
<gene>
    <name evidence="1" type="ORF">FOZ63_018864</name>
</gene>
<dbReference type="AlphaFoldDB" id="A0A7J6QR54"/>
<organism evidence="1 2">
    <name type="scientific">Perkinsus olseni</name>
    <name type="common">Perkinsus atlanticus</name>
    <dbReference type="NCBI Taxonomy" id="32597"/>
    <lineage>
        <taxon>Eukaryota</taxon>
        <taxon>Sar</taxon>
        <taxon>Alveolata</taxon>
        <taxon>Perkinsozoa</taxon>
        <taxon>Perkinsea</taxon>
        <taxon>Perkinsida</taxon>
        <taxon>Perkinsidae</taxon>
        <taxon>Perkinsus</taxon>
    </lineage>
</organism>